<dbReference type="PANTHER" id="PTHR21599">
    <property type="entry name" value="GLYCERATE KINASE"/>
    <property type="match status" value="1"/>
</dbReference>
<dbReference type="NCBIfam" id="TIGR00045">
    <property type="entry name" value="glycerate kinase"/>
    <property type="match status" value="1"/>
</dbReference>
<name>A0A380TCS2_9ZZZZ</name>
<comment type="similarity">
    <text evidence="1">Belongs to the glycerate kinase type-1 family.</text>
</comment>
<keyword evidence="2 4" id="KW-0808">Transferase</keyword>
<keyword evidence="3 4" id="KW-0418">Kinase</keyword>
<accession>A0A380TCS2</accession>
<evidence type="ECO:0000256" key="2">
    <source>
        <dbReference type="ARBA" id="ARBA00022679"/>
    </source>
</evidence>
<dbReference type="InterPro" id="IPR004381">
    <property type="entry name" value="Glycerate_kinase"/>
</dbReference>
<dbReference type="InterPro" id="IPR018193">
    <property type="entry name" value="Glyc_kinase_flavodox-like_fold"/>
</dbReference>
<evidence type="ECO:0000256" key="3">
    <source>
        <dbReference type="ARBA" id="ARBA00022777"/>
    </source>
</evidence>
<protein>
    <submittedName>
        <fullName evidence="4">Glycerate 3-kinase</fullName>
        <ecNumber evidence="4">2.7.1.31</ecNumber>
    </submittedName>
</protein>
<organism evidence="4">
    <name type="scientific">metagenome</name>
    <dbReference type="NCBI Taxonomy" id="256318"/>
    <lineage>
        <taxon>unclassified sequences</taxon>
        <taxon>metagenomes</taxon>
    </lineage>
</organism>
<dbReference type="GO" id="GO:0008887">
    <property type="term" value="F:glycerate kinase activity"/>
    <property type="evidence" value="ECO:0007669"/>
    <property type="project" value="UniProtKB-EC"/>
</dbReference>
<dbReference type="AlphaFoldDB" id="A0A380TCS2"/>
<dbReference type="EMBL" id="UIDG01000092">
    <property type="protein sequence ID" value="SUS05259.1"/>
    <property type="molecule type" value="Genomic_DNA"/>
</dbReference>
<evidence type="ECO:0000256" key="1">
    <source>
        <dbReference type="ARBA" id="ARBA00006284"/>
    </source>
</evidence>
<gene>
    <name evidence="4" type="primary">glxK</name>
    <name evidence="4" type="ORF">DF3PB_1810005</name>
</gene>
<dbReference type="Gene3D" id="3.40.50.10350">
    <property type="entry name" value="Glycerate kinase, domain 1"/>
    <property type="match status" value="1"/>
</dbReference>
<dbReference type="SUPFAM" id="SSF110738">
    <property type="entry name" value="Glycerate kinase I"/>
    <property type="match status" value="1"/>
</dbReference>
<reference evidence="4" key="1">
    <citation type="submission" date="2018-07" db="EMBL/GenBank/DDBJ databases">
        <authorList>
            <person name="Quirk P.G."/>
            <person name="Krulwich T.A."/>
        </authorList>
    </citation>
    <scope>NUCLEOTIDE SEQUENCE</scope>
</reference>
<dbReference type="InterPro" id="IPR036129">
    <property type="entry name" value="Glycerate_kinase_sf"/>
</dbReference>
<sequence length="396" mass="39796">MRIVIAPNAFKGSLTSRQAAAAMALGVRRVLPEAEIVEVPVADGGDGLVDIAIETLGGRARTVTVAGPDSEPIAAAFCYVPQMRFAAIEMALASGLALLADDRRNPMTATTRGTGQLIGAALELGVTHIAVGIGGSATNDGGIGMAAALGVRFFDDAGNDVEPIAANLARIRRVDLSQRLPGVARVRFEAVCDVDNPLCGERGASAVYGPQKGASPEQVAVLDAGLASLATVIKHDLGVDVIDLPGAGAAGGLGAGLCAFLGAELRRGVDVILELVGLPQKVAGAQLVLTGEGRIDRQTAFGKAPAGVAAAARARDIPCIAIAGSVGDGLGELHAMGIDAVFSLCPGPIALADAMADGARHLAAATEQAVRGFLAGRTDAVQHAGPGAVGARRIRT</sequence>
<dbReference type="EC" id="2.7.1.31" evidence="4"/>
<evidence type="ECO:0000313" key="4">
    <source>
        <dbReference type="EMBL" id="SUS05259.1"/>
    </source>
</evidence>
<dbReference type="InterPro" id="IPR018197">
    <property type="entry name" value="Glycerate_kinase_RE-like"/>
</dbReference>
<dbReference type="Pfam" id="PF02595">
    <property type="entry name" value="Gly_kinase"/>
    <property type="match status" value="1"/>
</dbReference>
<proteinExistence type="inferred from homology"/>
<dbReference type="PIRSF" id="PIRSF006078">
    <property type="entry name" value="GlxK"/>
    <property type="match status" value="1"/>
</dbReference>
<dbReference type="PANTHER" id="PTHR21599:SF0">
    <property type="entry name" value="GLYCERATE KINASE"/>
    <property type="match status" value="1"/>
</dbReference>
<dbReference type="Gene3D" id="3.90.1510.10">
    <property type="entry name" value="Glycerate kinase, domain 2"/>
    <property type="match status" value="1"/>
</dbReference>
<dbReference type="GO" id="GO:0031388">
    <property type="term" value="P:organic acid phosphorylation"/>
    <property type="evidence" value="ECO:0007669"/>
    <property type="project" value="InterPro"/>
</dbReference>